<evidence type="ECO:0000256" key="1">
    <source>
        <dbReference type="SAM" id="MobiDB-lite"/>
    </source>
</evidence>
<dbReference type="AlphaFoldDB" id="A0A1Q8RMH8"/>
<sequence>MANNGPTGKTEFTAPDNNEAWDEEHLELALDELKLLHMRLRGLRTTIPRMIQPLSAKDAKPQEKFEAVMASVATAKKEVQDFQDHRKTDAIAKIMEHAEKRRKEEPDGIKPWRATDHPDWTVKDS</sequence>
<keyword evidence="3" id="KW-1185">Reference proteome</keyword>
<reference evidence="2 3" key="1">
    <citation type="submission" date="2016-11" db="EMBL/GenBank/DDBJ databases">
        <title>Draft Genome Assembly of Colletotrichum chlorophyti a pathogen of herbaceous plants.</title>
        <authorList>
            <person name="Gan P."/>
            <person name="Narusaka M."/>
            <person name="Tsushima A."/>
            <person name="Narusaka Y."/>
            <person name="Takano Y."/>
            <person name="Shirasu K."/>
        </authorList>
    </citation>
    <scope>NUCLEOTIDE SEQUENCE [LARGE SCALE GENOMIC DNA]</scope>
    <source>
        <strain evidence="2 3">NTL11</strain>
    </source>
</reference>
<protein>
    <submittedName>
        <fullName evidence="2">Uncharacterized protein</fullName>
    </submittedName>
</protein>
<dbReference type="STRING" id="708187.A0A1Q8RMH8"/>
<evidence type="ECO:0000313" key="3">
    <source>
        <dbReference type="Proteomes" id="UP000186583"/>
    </source>
</evidence>
<name>A0A1Q8RMH8_9PEZI</name>
<organism evidence="2 3">
    <name type="scientific">Colletotrichum chlorophyti</name>
    <dbReference type="NCBI Taxonomy" id="708187"/>
    <lineage>
        <taxon>Eukaryota</taxon>
        <taxon>Fungi</taxon>
        <taxon>Dikarya</taxon>
        <taxon>Ascomycota</taxon>
        <taxon>Pezizomycotina</taxon>
        <taxon>Sordariomycetes</taxon>
        <taxon>Hypocreomycetidae</taxon>
        <taxon>Glomerellales</taxon>
        <taxon>Glomerellaceae</taxon>
        <taxon>Colletotrichum</taxon>
    </lineage>
</organism>
<evidence type="ECO:0000313" key="2">
    <source>
        <dbReference type="EMBL" id="OLN85501.1"/>
    </source>
</evidence>
<gene>
    <name evidence="2" type="ORF">CCHL11_08093</name>
</gene>
<feature type="region of interest" description="Disordered" evidence="1">
    <location>
        <begin position="98"/>
        <end position="125"/>
    </location>
</feature>
<dbReference type="OrthoDB" id="5326237at2759"/>
<proteinExistence type="predicted"/>
<dbReference type="EMBL" id="MPGH01000164">
    <property type="protein sequence ID" value="OLN85501.1"/>
    <property type="molecule type" value="Genomic_DNA"/>
</dbReference>
<dbReference type="Proteomes" id="UP000186583">
    <property type="component" value="Unassembled WGS sequence"/>
</dbReference>
<accession>A0A1Q8RMH8</accession>
<comment type="caution">
    <text evidence="2">The sequence shown here is derived from an EMBL/GenBank/DDBJ whole genome shotgun (WGS) entry which is preliminary data.</text>
</comment>